<feature type="domain" description="HTH tetR-type" evidence="5">
    <location>
        <begin position="20"/>
        <end position="80"/>
    </location>
</feature>
<dbReference type="Proteomes" id="UP000233782">
    <property type="component" value="Unassembled WGS sequence"/>
</dbReference>
<keyword evidence="1" id="KW-0805">Transcription regulation</keyword>
<evidence type="ECO:0000256" key="2">
    <source>
        <dbReference type="ARBA" id="ARBA00023125"/>
    </source>
</evidence>
<dbReference type="PANTHER" id="PTHR47506">
    <property type="entry name" value="TRANSCRIPTIONAL REGULATORY PROTEIN"/>
    <property type="match status" value="1"/>
</dbReference>
<keyword evidence="3" id="KW-0804">Transcription</keyword>
<evidence type="ECO:0000313" key="6">
    <source>
        <dbReference type="EMBL" id="PKV67121.1"/>
    </source>
</evidence>
<dbReference type="InterPro" id="IPR036271">
    <property type="entry name" value="Tet_transcr_reg_TetR-rel_C_sf"/>
</dbReference>
<dbReference type="PANTHER" id="PTHR47506:SF1">
    <property type="entry name" value="HTH-TYPE TRANSCRIPTIONAL REGULATOR YJDC"/>
    <property type="match status" value="1"/>
</dbReference>
<dbReference type="PROSITE" id="PS50977">
    <property type="entry name" value="HTH_TETR_2"/>
    <property type="match status" value="1"/>
</dbReference>
<accession>A0A2N3UCP0</accession>
<dbReference type="EMBL" id="PJMU01000002">
    <property type="protein sequence ID" value="PKV67121.1"/>
    <property type="molecule type" value="Genomic_DNA"/>
</dbReference>
<keyword evidence="7" id="KW-1185">Reference proteome</keyword>
<dbReference type="InterPro" id="IPR001647">
    <property type="entry name" value="HTH_TetR"/>
</dbReference>
<protein>
    <submittedName>
        <fullName evidence="6">TetR family transcriptional regulator</fullName>
    </submittedName>
</protein>
<organism evidence="6 7">
    <name type="scientific">Pontibacter ramchanderi</name>
    <dbReference type="NCBI Taxonomy" id="1179743"/>
    <lineage>
        <taxon>Bacteria</taxon>
        <taxon>Pseudomonadati</taxon>
        <taxon>Bacteroidota</taxon>
        <taxon>Cytophagia</taxon>
        <taxon>Cytophagales</taxon>
        <taxon>Hymenobacteraceae</taxon>
        <taxon>Pontibacter</taxon>
    </lineage>
</organism>
<evidence type="ECO:0000256" key="1">
    <source>
        <dbReference type="ARBA" id="ARBA00023015"/>
    </source>
</evidence>
<dbReference type="PRINTS" id="PR00455">
    <property type="entry name" value="HTHTETR"/>
</dbReference>
<proteinExistence type="predicted"/>
<keyword evidence="2 4" id="KW-0238">DNA-binding</keyword>
<evidence type="ECO:0000313" key="7">
    <source>
        <dbReference type="Proteomes" id="UP000233782"/>
    </source>
</evidence>
<reference evidence="6 7" key="1">
    <citation type="submission" date="2017-12" db="EMBL/GenBank/DDBJ databases">
        <title>Genomic Encyclopedia of Type Strains, Phase III (KMG-III): the genomes of soil and plant-associated and newly described type strains.</title>
        <authorList>
            <person name="Whitman W."/>
        </authorList>
    </citation>
    <scope>NUCLEOTIDE SEQUENCE [LARGE SCALE GENOMIC DNA]</scope>
    <source>
        <strain evidence="6 7">LP43</strain>
    </source>
</reference>
<comment type="caution">
    <text evidence="6">The sequence shown here is derived from an EMBL/GenBank/DDBJ whole genome shotgun (WGS) entry which is preliminary data.</text>
</comment>
<dbReference type="SUPFAM" id="SSF48498">
    <property type="entry name" value="Tetracyclin repressor-like, C-terminal domain"/>
    <property type="match status" value="1"/>
</dbReference>
<sequence length="217" mass="25382">MTRRFPRGTIAKSKLGKKAEAKKELILEAAKSVFGKLGYSKATLDDIAHAIGLKKPTLYYYYKSKEVLFIEAFSQEWKDSLYRIKKIAEQEKDPRERLLRYIRSSLRYYQEIVTQHTISIQVLIETRTMFQELFKESRAKETNFYASVIKEGIANGSFIGCEADRVGYSIMVVKDLIQFEEFQRAQFHNLPSIDFERIEREVLYTVNLILEGIRVKV</sequence>
<evidence type="ECO:0000256" key="4">
    <source>
        <dbReference type="PROSITE-ProRule" id="PRU00335"/>
    </source>
</evidence>
<dbReference type="InterPro" id="IPR009057">
    <property type="entry name" value="Homeodomain-like_sf"/>
</dbReference>
<dbReference type="Pfam" id="PF00440">
    <property type="entry name" value="TetR_N"/>
    <property type="match status" value="1"/>
</dbReference>
<dbReference type="Gene3D" id="1.10.10.60">
    <property type="entry name" value="Homeodomain-like"/>
    <property type="match status" value="1"/>
</dbReference>
<feature type="DNA-binding region" description="H-T-H motif" evidence="4">
    <location>
        <begin position="43"/>
        <end position="62"/>
    </location>
</feature>
<evidence type="ECO:0000259" key="5">
    <source>
        <dbReference type="PROSITE" id="PS50977"/>
    </source>
</evidence>
<dbReference type="SUPFAM" id="SSF46689">
    <property type="entry name" value="Homeodomain-like"/>
    <property type="match status" value="1"/>
</dbReference>
<gene>
    <name evidence="6" type="ORF">BD749_2261</name>
</gene>
<dbReference type="GO" id="GO:0003677">
    <property type="term" value="F:DNA binding"/>
    <property type="evidence" value="ECO:0007669"/>
    <property type="project" value="UniProtKB-UniRule"/>
</dbReference>
<dbReference type="Gene3D" id="1.10.357.10">
    <property type="entry name" value="Tetracycline Repressor, domain 2"/>
    <property type="match status" value="1"/>
</dbReference>
<evidence type="ECO:0000256" key="3">
    <source>
        <dbReference type="ARBA" id="ARBA00023163"/>
    </source>
</evidence>
<name>A0A2N3UCP0_9BACT</name>
<dbReference type="AlphaFoldDB" id="A0A2N3UCP0"/>